<feature type="region of interest" description="Disordered" evidence="1">
    <location>
        <begin position="133"/>
        <end position="163"/>
    </location>
</feature>
<dbReference type="EMBL" id="MU863683">
    <property type="protein sequence ID" value="KAK4097164.1"/>
    <property type="molecule type" value="Genomic_DNA"/>
</dbReference>
<feature type="compositionally biased region" description="Polar residues" evidence="1">
    <location>
        <begin position="137"/>
        <end position="148"/>
    </location>
</feature>
<reference evidence="2" key="2">
    <citation type="submission" date="2023-05" db="EMBL/GenBank/DDBJ databases">
        <authorList>
            <consortium name="Lawrence Berkeley National Laboratory"/>
            <person name="Steindorff A."/>
            <person name="Hensen N."/>
            <person name="Bonometti L."/>
            <person name="Westerberg I."/>
            <person name="Brannstrom I.O."/>
            <person name="Guillou S."/>
            <person name="Cros-Aarteil S."/>
            <person name="Calhoun S."/>
            <person name="Haridas S."/>
            <person name="Kuo A."/>
            <person name="Mondo S."/>
            <person name="Pangilinan J."/>
            <person name="Riley R."/>
            <person name="Labutti K."/>
            <person name="Andreopoulos B."/>
            <person name="Lipzen A."/>
            <person name="Chen C."/>
            <person name="Yanf M."/>
            <person name="Daum C."/>
            <person name="Ng V."/>
            <person name="Clum A."/>
            <person name="Ohm R."/>
            <person name="Martin F."/>
            <person name="Silar P."/>
            <person name="Natvig D."/>
            <person name="Lalanne C."/>
            <person name="Gautier V."/>
            <person name="Ament-Velasquez S.L."/>
            <person name="Kruys A."/>
            <person name="Hutchinson M.I."/>
            <person name="Powell A.J."/>
            <person name="Barry K."/>
            <person name="Miller A.N."/>
            <person name="Grigoriev I.V."/>
            <person name="Debuchy R."/>
            <person name="Gladieux P."/>
            <person name="Thoren M.H."/>
            <person name="Johannesson H."/>
        </authorList>
    </citation>
    <scope>NUCLEOTIDE SEQUENCE</scope>
    <source>
        <strain evidence="2">CBS 757.83</strain>
    </source>
</reference>
<accession>A0AAN6PSI6</accession>
<dbReference type="Proteomes" id="UP001305647">
    <property type="component" value="Unassembled WGS sequence"/>
</dbReference>
<feature type="region of interest" description="Disordered" evidence="1">
    <location>
        <begin position="1"/>
        <end position="20"/>
    </location>
</feature>
<evidence type="ECO:0000313" key="3">
    <source>
        <dbReference type="Proteomes" id="UP001305647"/>
    </source>
</evidence>
<keyword evidence="3" id="KW-1185">Reference proteome</keyword>
<evidence type="ECO:0000256" key="1">
    <source>
        <dbReference type="SAM" id="MobiDB-lite"/>
    </source>
</evidence>
<feature type="compositionally biased region" description="Basic and acidic residues" evidence="1">
    <location>
        <begin position="9"/>
        <end position="20"/>
    </location>
</feature>
<evidence type="ECO:0000313" key="2">
    <source>
        <dbReference type="EMBL" id="KAK4097164.1"/>
    </source>
</evidence>
<comment type="caution">
    <text evidence="2">The sequence shown here is derived from an EMBL/GenBank/DDBJ whole genome shotgun (WGS) entry which is preliminary data.</text>
</comment>
<sequence length="163" mass="17209">MFGLTPETLEPKCLGDDRMSEGSEWCPFSDPAPESPAVDQPTILAPTGSSKLVVGTGVLTVDVGFATPSQRLSDEILFVRSTALGCFPVSSHIVGVPGRATSERHKVSVEQPHCKSVLVLETVVRSVRQNAVKMTGTGDSSRTKQSGVANKGPESDRIAAKNC</sequence>
<organism evidence="2 3">
    <name type="scientific">Parathielavia hyrcaniae</name>
    <dbReference type="NCBI Taxonomy" id="113614"/>
    <lineage>
        <taxon>Eukaryota</taxon>
        <taxon>Fungi</taxon>
        <taxon>Dikarya</taxon>
        <taxon>Ascomycota</taxon>
        <taxon>Pezizomycotina</taxon>
        <taxon>Sordariomycetes</taxon>
        <taxon>Sordariomycetidae</taxon>
        <taxon>Sordariales</taxon>
        <taxon>Chaetomiaceae</taxon>
        <taxon>Parathielavia</taxon>
    </lineage>
</organism>
<proteinExistence type="predicted"/>
<protein>
    <submittedName>
        <fullName evidence="2">Uncharacterized protein</fullName>
    </submittedName>
</protein>
<feature type="compositionally biased region" description="Basic and acidic residues" evidence="1">
    <location>
        <begin position="153"/>
        <end position="163"/>
    </location>
</feature>
<name>A0AAN6PSI6_9PEZI</name>
<gene>
    <name evidence="2" type="ORF">N658DRAFT_489426</name>
</gene>
<reference evidence="2" key="1">
    <citation type="journal article" date="2023" name="Mol. Phylogenet. Evol.">
        <title>Genome-scale phylogeny and comparative genomics of the fungal order Sordariales.</title>
        <authorList>
            <person name="Hensen N."/>
            <person name="Bonometti L."/>
            <person name="Westerberg I."/>
            <person name="Brannstrom I.O."/>
            <person name="Guillou S."/>
            <person name="Cros-Aarteil S."/>
            <person name="Calhoun S."/>
            <person name="Haridas S."/>
            <person name="Kuo A."/>
            <person name="Mondo S."/>
            <person name="Pangilinan J."/>
            <person name="Riley R."/>
            <person name="LaButti K."/>
            <person name="Andreopoulos B."/>
            <person name="Lipzen A."/>
            <person name="Chen C."/>
            <person name="Yan M."/>
            <person name="Daum C."/>
            <person name="Ng V."/>
            <person name="Clum A."/>
            <person name="Steindorff A."/>
            <person name="Ohm R.A."/>
            <person name="Martin F."/>
            <person name="Silar P."/>
            <person name="Natvig D.O."/>
            <person name="Lalanne C."/>
            <person name="Gautier V."/>
            <person name="Ament-Velasquez S.L."/>
            <person name="Kruys A."/>
            <person name="Hutchinson M.I."/>
            <person name="Powell A.J."/>
            <person name="Barry K."/>
            <person name="Miller A.N."/>
            <person name="Grigoriev I.V."/>
            <person name="Debuchy R."/>
            <person name="Gladieux P."/>
            <person name="Hiltunen Thoren M."/>
            <person name="Johannesson H."/>
        </authorList>
    </citation>
    <scope>NUCLEOTIDE SEQUENCE</scope>
    <source>
        <strain evidence="2">CBS 757.83</strain>
    </source>
</reference>
<dbReference type="AlphaFoldDB" id="A0AAN6PSI6"/>